<evidence type="ECO:0000259" key="2">
    <source>
        <dbReference type="Pfam" id="PF16064"/>
    </source>
</evidence>
<dbReference type="PANTHER" id="PTHR34153:SF2">
    <property type="entry name" value="SI:CH211-262H13.3-RELATED"/>
    <property type="match status" value="1"/>
</dbReference>
<dbReference type="PANTHER" id="PTHR34153">
    <property type="entry name" value="SI:CH211-262H13.3-RELATED-RELATED"/>
    <property type="match status" value="1"/>
</dbReference>
<dbReference type="InterPro" id="IPR032071">
    <property type="entry name" value="DUF4806"/>
</dbReference>
<name>A0AAN7PYP3_9COLE</name>
<evidence type="ECO:0000313" key="4">
    <source>
        <dbReference type="Proteomes" id="UP001353858"/>
    </source>
</evidence>
<comment type="caution">
    <text evidence="3">The sequence shown here is derived from an EMBL/GenBank/DDBJ whole genome shotgun (WGS) entry which is preliminary data.</text>
</comment>
<accession>A0AAN7PYP3</accession>
<organism evidence="3 4">
    <name type="scientific">Aquatica leii</name>
    <dbReference type="NCBI Taxonomy" id="1421715"/>
    <lineage>
        <taxon>Eukaryota</taxon>
        <taxon>Metazoa</taxon>
        <taxon>Ecdysozoa</taxon>
        <taxon>Arthropoda</taxon>
        <taxon>Hexapoda</taxon>
        <taxon>Insecta</taxon>
        <taxon>Pterygota</taxon>
        <taxon>Neoptera</taxon>
        <taxon>Endopterygota</taxon>
        <taxon>Coleoptera</taxon>
        <taxon>Polyphaga</taxon>
        <taxon>Elateriformia</taxon>
        <taxon>Elateroidea</taxon>
        <taxon>Lampyridae</taxon>
        <taxon>Luciolinae</taxon>
        <taxon>Aquatica</taxon>
    </lineage>
</organism>
<dbReference type="Proteomes" id="UP001353858">
    <property type="component" value="Unassembled WGS sequence"/>
</dbReference>
<dbReference type="AlphaFoldDB" id="A0AAN7PYP3"/>
<protein>
    <recommendedName>
        <fullName evidence="2">DUF4806 domain-containing protein</fullName>
    </recommendedName>
</protein>
<sequence length="320" mass="36588">MYCSTFLSFLFLLGSVINVQCRMCWNCGDNFEIACSMNKQPLECGIGVSSCYFALKNRNGIPSEERGCGICSNDYPLLNYSSFNDEVQLTNETIKTMPIIMIDHDITNLHQSSDLSQPSVTSFRALSRQSGTSDSNSEVQNDTTAFERQVMRQLVLLNAKVNQQTETLNYILEKLNQGTAVPLQNQEYTNFLQSDFFPIGSIEALENMEEQLQDEAKKKQLIIDLKKLGGEDTKKMIRRMLERLLTFKLGSMYTWDGARGKRVFGTLSISQVTKSACATTQRHNTTEDEVERFIKEWLRRAKDRCIQTEKKKVCKCICMW</sequence>
<evidence type="ECO:0000313" key="3">
    <source>
        <dbReference type="EMBL" id="KAK4881269.1"/>
    </source>
</evidence>
<evidence type="ECO:0000256" key="1">
    <source>
        <dbReference type="SAM" id="SignalP"/>
    </source>
</evidence>
<proteinExistence type="predicted"/>
<gene>
    <name evidence="3" type="ORF">RN001_004588</name>
</gene>
<feature type="signal peptide" evidence="1">
    <location>
        <begin position="1"/>
        <end position="21"/>
    </location>
</feature>
<feature type="chain" id="PRO_5042970471" description="DUF4806 domain-containing protein" evidence="1">
    <location>
        <begin position="22"/>
        <end position="320"/>
    </location>
</feature>
<dbReference type="EMBL" id="JARPUR010000002">
    <property type="protein sequence ID" value="KAK4881269.1"/>
    <property type="molecule type" value="Genomic_DNA"/>
</dbReference>
<feature type="domain" description="DUF4806" evidence="2">
    <location>
        <begin position="194"/>
        <end position="265"/>
    </location>
</feature>
<keyword evidence="1" id="KW-0732">Signal</keyword>
<reference evidence="4" key="1">
    <citation type="submission" date="2023-01" db="EMBL/GenBank/DDBJ databases">
        <title>Key to firefly adult light organ development and bioluminescence: homeobox transcription factors regulate luciferase expression and transportation to peroxisome.</title>
        <authorList>
            <person name="Fu X."/>
        </authorList>
    </citation>
    <scope>NUCLEOTIDE SEQUENCE [LARGE SCALE GENOMIC DNA]</scope>
</reference>
<dbReference type="Pfam" id="PF16064">
    <property type="entry name" value="DUF4806"/>
    <property type="match status" value="1"/>
</dbReference>
<keyword evidence="4" id="KW-1185">Reference proteome</keyword>